<reference evidence="12" key="3">
    <citation type="submission" date="2010-09" db="EMBL/GenBank/DDBJ databases">
        <title>Annotation of Gaeumannomyces graminis var. tritici R3-111a-1.</title>
        <authorList>
            <consortium name="The Broad Institute Genome Sequencing Platform"/>
            <person name="Ma L.-J."/>
            <person name="Dead R."/>
            <person name="Young S.K."/>
            <person name="Zeng Q."/>
            <person name="Gargeya S."/>
            <person name="Fitzgerald M."/>
            <person name="Haas B."/>
            <person name="Abouelleil A."/>
            <person name="Alvarado L."/>
            <person name="Arachchi H.M."/>
            <person name="Berlin A."/>
            <person name="Brown A."/>
            <person name="Chapman S.B."/>
            <person name="Chen Z."/>
            <person name="Dunbar C."/>
            <person name="Freedman E."/>
            <person name="Gearin G."/>
            <person name="Gellesch M."/>
            <person name="Goldberg J."/>
            <person name="Griggs A."/>
            <person name="Gujja S."/>
            <person name="Heiman D."/>
            <person name="Howarth C."/>
            <person name="Larson L."/>
            <person name="Lui A."/>
            <person name="MacDonald P.J.P."/>
            <person name="Mehta T."/>
            <person name="Montmayeur A."/>
            <person name="Murphy C."/>
            <person name="Neiman D."/>
            <person name="Pearson M."/>
            <person name="Priest M."/>
            <person name="Roberts A."/>
            <person name="Saif S."/>
            <person name="Shea T."/>
            <person name="Shenoy N."/>
            <person name="Sisk P."/>
            <person name="Stolte C."/>
            <person name="Sykes S."/>
            <person name="Yandava C."/>
            <person name="Wortman J."/>
            <person name="Nusbaum C."/>
            <person name="Birren B."/>
        </authorList>
    </citation>
    <scope>NUCLEOTIDE SEQUENCE</scope>
    <source>
        <strain evidence="12">R3-111a-1</strain>
    </source>
</reference>
<reference evidence="12" key="2">
    <citation type="submission" date="2010-07" db="EMBL/GenBank/DDBJ databases">
        <authorList>
            <consortium name="The Broad Institute Genome Sequencing Platform"/>
            <consortium name="Broad Institute Genome Sequencing Center for Infectious Disease"/>
            <person name="Ma L.-J."/>
            <person name="Dead R."/>
            <person name="Young S."/>
            <person name="Zeng Q."/>
            <person name="Koehrsen M."/>
            <person name="Alvarado L."/>
            <person name="Berlin A."/>
            <person name="Chapman S.B."/>
            <person name="Chen Z."/>
            <person name="Freedman E."/>
            <person name="Gellesch M."/>
            <person name="Goldberg J."/>
            <person name="Griggs A."/>
            <person name="Gujja S."/>
            <person name="Heilman E.R."/>
            <person name="Heiman D."/>
            <person name="Hepburn T."/>
            <person name="Howarth C."/>
            <person name="Jen D."/>
            <person name="Larson L."/>
            <person name="Mehta T."/>
            <person name="Neiman D."/>
            <person name="Pearson M."/>
            <person name="Roberts A."/>
            <person name="Saif S."/>
            <person name="Shea T."/>
            <person name="Shenoy N."/>
            <person name="Sisk P."/>
            <person name="Stolte C."/>
            <person name="Sykes S."/>
            <person name="Walk T."/>
            <person name="White J."/>
            <person name="Yandava C."/>
            <person name="Haas B."/>
            <person name="Nusbaum C."/>
            <person name="Birren B."/>
        </authorList>
    </citation>
    <scope>NUCLEOTIDE SEQUENCE</scope>
    <source>
        <strain evidence="12">R3-111a-1</strain>
    </source>
</reference>
<reference evidence="13" key="5">
    <citation type="submission" date="2018-04" db="UniProtKB">
        <authorList>
            <consortium name="EnsemblFungi"/>
        </authorList>
    </citation>
    <scope>IDENTIFICATION</scope>
    <source>
        <strain evidence="13">R3-111a-1</strain>
    </source>
</reference>
<evidence type="ECO:0000313" key="14">
    <source>
        <dbReference type="Proteomes" id="UP000006039"/>
    </source>
</evidence>
<feature type="transmembrane region" description="Helical" evidence="11">
    <location>
        <begin position="771"/>
        <end position="793"/>
    </location>
</feature>
<evidence type="ECO:0000256" key="9">
    <source>
        <dbReference type="ARBA" id="ARBA00023136"/>
    </source>
</evidence>
<dbReference type="EC" id="2.7.1.108" evidence="3"/>
<evidence type="ECO:0000256" key="11">
    <source>
        <dbReference type="SAM" id="Phobius"/>
    </source>
</evidence>
<gene>
    <name evidence="13" type="primary">20346606</name>
    <name evidence="12" type="ORF">GGTG_06148</name>
</gene>
<dbReference type="GO" id="GO:0043048">
    <property type="term" value="P:dolichyl monophosphate biosynthetic process"/>
    <property type="evidence" value="ECO:0007669"/>
    <property type="project" value="TreeGrafter"/>
</dbReference>
<evidence type="ECO:0000256" key="1">
    <source>
        <dbReference type="ARBA" id="ARBA00004477"/>
    </source>
</evidence>
<keyword evidence="6" id="KW-0418">Kinase</keyword>
<dbReference type="VEuPathDB" id="FungiDB:GGTG_06148"/>
<keyword evidence="14" id="KW-1185">Reference proteome</keyword>
<dbReference type="InterPro" id="IPR032974">
    <property type="entry name" value="Polypren_kinase"/>
</dbReference>
<dbReference type="OrthoDB" id="377083at2759"/>
<dbReference type="EnsemblFungi" id="EJT76226">
    <property type="protein sequence ID" value="EJT76226"/>
    <property type="gene ID" value="GGTG_06148"/>
</dbReference>
<feature type="transmembrane region" description="Helical" evidence="11">
    <location>
        <begin position="219"/>
        <end position="238"/>
    </location>
</feature>
<feature type="transmembrane region" description="Helical" evidence="11">
    <location>
        <begin position="676"/>
        <end position="693"/>
    </location>
</feature>
<dbReference type="PANTHER" id="PTHR13205:SF15">
    <property type="entry name" value="DOLICHOL KINASE"/>
    <property type="match status" value="1"/>
</dbReference>
<keyword evidence="4" id="KW-0808">Transferase</keyword>
<feature type="transmembrane region" description="Helical" evidence="11">
    <location>
        <begin position="394"/>
        <end position="414"/>
    </location>
</feature>
<keyword evidence="9 11" id="KW-0472">Membrane</keyword>
<dbReference type="RefSeq" id="XP_009222226.1">
    <property type="nucleotide sequence ID" value="XM_009223962.1"/>
</dbReference>
<proteinExistence type="inferred from homology"/>
<dbReference type="eggNOG" id="KOG2468">
    <property type="taxonomic scope" value="Eukaryota"/>
</dbReference>
<name>J3NXZ3_GAET3</name>
<organism evidence="12">
    <name type="scientific">Gaeumannomyces tritici (strain R3-111a-1)</name>
    <name type="common">Wheat and barley take-all root rot fungus</name>
    <name type="synonym">Gaeumannomyces graminis var. tritici</name>
    <dbReference type="NCBI Taxonomy" id="644352"/>
    <lineage>
        <taxon>Eukaryota</taxon>
        <taxon>Fungi</taxon>
        <taxon>Dikarya</taxon>
        <taxon>Ascomycota</taxon>
        <taxon>Pezizomycotina</taxon>
        <taxon>Sordariomycetes</taxon>
        <taxon>Sordariomycetidae</taxon>
        <taxon>Magnaporthales</taxon>
        <taxon>Magnaporthaceae</taxon>
        <taxon>Gaeumannomyces</taxon>
    </lineage>
</organism>
<evidence type="ECO:0000313" key="12">
    <source>
        <dbReference type="EMBL" id="EJT76226.1"/>
    </source>
</evidence>
<dbReference type="GO" id="GO:0004168">
    <property type="term" value="F:dolichol kinase activity"/>
    <property type="evidence" value="ECO:0007669"/>
    <property type="project" value="UniProtKB-EC"/>
</dbReference>
<feature type="transmembrane region" description="Helical" evidence="11">
    <location>
        <begin position="851"/>
        <end position="870"/>
    </location>
</feature>
<keyword evidence="7" id="KW-0256">Endoplasmic reticulum</keyword>
<dbReference type="Proteomes" id="UP000006039">
    <property type="component" value="Unassembled WGS sequence"/>
</dbReference>
<dbReference type="GeneID" id="20346606"/>
<evidence type="ECO:0000256" key="10">
    <source>
        <dbReference type="SAM" id="MobiDB-lite"/>
    </source>
</evidence>
<dbReference type="GO" id="GO:0005789">
    <property type="term" value="C:endoplasmic reticulum membrane"/>
    <property type="evidence" value="ECO:0007669"/>
    <property type="project" value="UniProtKB-SubCell"/>
</dbReference>
<evidence type="ECO:0000256" key="2">
    <source>
        <dbReference type="ARBA" id="ARBA00010794"/>
    </source>
</evidence>
<feature type="compositionally biased region" description="Low complexity" evidence="10">
    <location>
        <begin position="91"/>
        <end position="104"/>
    </location>
</feature>
<feature type="compositionally biased region" description="Basic and acidic residues" evidence="10">
    <location>
        <begin position="162"/>
        <end position="172"/>
    </location>
</feature>
<comment type="subcellular location">
    <subcellularLocation>
        <location evidence="1">Endoplasmic reticulum membrane</location>
        <topology evidence="1">Multi-pass membrane protein</topology>
    </subcellularLocation>
</comment>
<evidence type="ECO:0000256" key="3">
    <source>
        <dbReference type="ARBA" id="ARBA00012132"/>
    </source>
</evidence>
<comment type="similarity">
    <text evidence="2">Belongs to the polyprenol kinase family.</text>
</comment>
<dbReference type="PANTHER" id="PTHR13205">
    <property type="entry name" value="TRANSMEMBRANE PROTEIN 15-RELATED"/>
    <property type="match status" value="1"/>
</dbReference>
<dbReference type="AlphaFoldDB" id="J3NXZ3"/>
<evidence type="ECO:0000256" key="8">
    <source>
        <dbReference type="ARBA" id="ARBA00022989"/>
    </source>
</evidence>
<protein>
    <recommendedName>
        <fullName evidence="3">dolichol kinase</fullName>
        <ecNumber evidence="3">2.7.1.108</ecNumber>
    </recommendedName>
</protein>
<feature type="transmembrane region" description="Helical" evidence="11">
    <location>
        <begin position="180"/>
        <end position="199"/>
    </location>
</feature>
<keyword evidence="5 11" id="KW-0812">Transmembrane</keyword>
<sequence length="980" mass="106712">MPDPDDQPHLLSAADAALPSIGIYDDDGDDGELRLLSRSPHPYHRQRSELLHPSDRLSARTSGTRHPNPRSDDRDALHPSTVALPAAAAGSNNNKDSTTTSDSGTDADDEHFLKGLPAPRTRWHKGLRGRNEPVSGTSTPLLSPALLEEEGRKGSQSPKQDPSLRERRANAERTRRRREIFRRVTEFLVLFSLGAILYSNRDVKPFVHAWSREFITQSVLAAILVAIYPLRVVIWAYAQGSPSKQLSLAIPASFDPAPLFYPTTIPLYVSLLLAPMNKFVILPNLVLSISAMPKPLIPFAESSELCSPVHWLISTVPMIVSGLKAHEWGLGRLEAVTIKETAVLLYPLHQNLCMLLHQLTTTSLLPAELQMLSIALINILLLSTSPQMVILKALLWGGGLALLIMCGHVIRWGITLARVPKWRFRRVPPGSRSPTFFRWLSSMLPTRRFRYRSTAADQSDSESCTLSDIDDHLHPHHGRSSLDALREGPLIDGAPVSPTEILAIPSEEESRELRFAAQSLDAQGGIDFTPIRRHTLPSVSAVNARSKTHTPSGRRKRSASSSIRAFFSLTQAQATARKWVYAAWVYACILGIILAGIRPYVGRSALNGEEPIGWALGYLFGGLNWVRLQVEMANLERWICLPPHLDPEEQDQPNAGWVEHIRHAILSEANTRLALSAYWVCIIVMGLAVVFRLTPIYEVDTRRKVFHFMMVGMLLPATYVDPNYVALALVLVLAIFLLLDLIRASQLPPLSKPIASFLTPYVDGRDLRGPVVISHIFLLIGCSIPLWLSLAAIGRGGKGALQGWEAPTRDVSMVSGVVCVGLGDAAASLIGRRWGHRKWVWGGGKSLEGSVAFAVAVFVGLVSASAWLHIGGWPISGEVPRRESAVAAGYVGACGLDGTGAAGTLWECASAWWRWHVPSAVSSSGAAAAAQHLVSGLTRPARGAAVCGAMASLTEAVLTGGNDNVVVPVVLWTCVKSLGV</sequence>
<feature type="transmembrane region" description="Helical" evidence="11">
    <location>
        <begin position="726"/>
        <end position="742"/>
    </location>
</feature>
<feature type="compositionally biased region" description="Basic and acidic residues" evidence="10">
    <location>
        <begin position="46"/>
        <end position="58"/>
    </location>
</feature>
<feature type="transmembrane region" description="Helical" evidence="11">
    <location>
        <begin position="364"/>
        <end position="382"/>
    </location>
</feature>
<keyword evidence="8 11" id="KW-1133">Transmembrane helix</keyword>
<reference evidence="14" key="1">
    <citation type="submission" date="2010-07" db="EMBL/GenBank/DDBJ databases">
        <title>The genome sequence of Gaeumannomyces graminis var. tritici strain R3-111a-1.</title>
        <authorList>
            <consortium name="The Broad Institute Genome Sequencing Platform"/>
            <person name="Ma L.-J."/>
            <person name="Dead R."/>
            <person name="Young S."/>
            <person name="Zeng Q."/>
            <person name="Koehrsen M."/>
            <person name="Alvarado L."/>
            <person name="Berlin A."/>
            <person name="Chapman S.B."/>
            <person name="Chen Z."/>
            <person name="Freedman E."/>
            <person name="Gellesch M."/>
            <person name="Goldberg J."/>
            <person name="Griggs A."/>
            <person name="Gujja S."/>
            <person name="Heilman E.R."/>
            <person name="Heiman D."/>
            <person name="Hepburn T."/>
            <person name="Howarth C."/>
            <person name="Jen D."/>
            <person name="Larson L."/>
            <person name="Mehta T."/>
            <person name="Neiman D."/>
            <person name="Pearson M."/>
            <person name="Roberts A."/>
            <person name="Saif S."/>
            <person name="Shea T."/>
            <person name="Shenoy N."/>
            <person name="Sisk P."/>
            <person name="Stolte C."/>
            <person name="Sykes S."/>
            <person name="Walk T."/>
            <person name="White J."/>
            <person name="Yandava C."/>
            <person name="Haas B."/>
            <person name="Nusbaum C."/>
            <person name="Birren B."/>
        </authorList>
    </citation>
    <scope>NUCLEOTIDE SEQUENCE [LARGE SCALE GENOMIC DNA]</scope>
    <source>
        <strain evidence="14">R3-111a-1</strain>
    </source>
</reference>
<evidence type="ECO:0000256" key="4">
    <source>
        <dbReference type="ARBA" id="ARBA00022679"/>
    </source>
</evidence>
<evidence type="ECO:0000313" key="13">
    <source>
        <dbReference type="EnsemblFungi" id="EJT76226"/>
    </source>
</evidence>
<feature type="transmembrane region" description="Helical" evidence="11">
    <location>
        <begin position="579"/>
        <end position="601"/>
    </location>
</feature>
<evidence type="ECO:0000256" key="6">
    <source>
        <dbReference type="ARBA" id="ARBA00022777"/>
    </source>
</evidence>
<reference evidence="13" key="4">
    <citation type="journal article" date="2015" name="G3 (Bethesda)">
        <title>Genome sequences of three phytopathogenic species of the Magnaporthaceae family of fungi.</title>
        <authorList>
            <person name="Okagaki L.H."/>
            <person name="Nunes C.C."/>
            <person name="Sailsbery J."/>
            <person name="Clay B."/>
            <person name="Brown D."/>
            <person name="John T."/>
            <person name="Oh Y."/>
            <person name="Young N."/>
            <person name="Fitzgerald M."/>
            <person name="Haas B.J."/>
            <person name="Zeng Q."/>
            <person name="Young S."/>
            <person name="Adiconis X."/>
            <person name="Fan L."/>
            <person name="Levin J.Z."/>
            <person name="Mitchell T.K."/>
            <person name="Okubara P.A."/>
            <person name="Farman M.L."/>
            <person name="Kohn L.M."/>
            <person name="Birren B."/>
            <person name="Ma L.-J."/>
            <person name="Dean R.A."/>
        </authorList>
    </citation>
    <scope>NUCLEOTIDE SEQUENCE</scope>
    <source>
        <strain evidence="13">R3-111a-1</strain>
    </source>
</reference>
<dbReference type="HOGENOM" id="CLU_007859_0_0_1"/>
<evidence type="ECO:0000256" key="7">
    <source>
        <dbReference type="ARBA" id="ARBA00022824"/>
    </source>
</evidence>
<dbReference type="EMBL" id="GL385397">
    <property type="protein sequence ID" value="EJT76226.1"/>
    <property type="molecule type" value="Genomic_DNA"/>
</dbReference>
<feature type="transmembrane region" description="Helical" evidence="11">
    <location>
        <begin position="813"/>
        <end position="830"/>
    </location>
</feature>
<evidence type="ECO:0000256" key="5">
    <source>
        <dbReference type="ARBA" id="ARBA00022692"/>
    </source>
</evidence>
<accession>J3NXZ3</accession>
<feature type="region of interest" description="Disordered" evidence="10">
    <location>
        <begin position="21"/>
        <end position="172"/>
    </location>
</feature>
<dbReference type="STRING" id="644352.J3NXZ3"/>